<dbReference type="AlphaFoldDB" id="A0A5E3ZYC8"/>
<accession>A0A5E3ZYC8</accession>
<gene>
    <name evidence="2" type="ORF">LC603019_00948</name>
</gene>
<evidence type="ECO:0000313" key="3">
    <source>
        <dbReference type="Proteomes" id="UP000324288"/>
    </source>
</evidence>
<dbReference type="Proteomes" id="UP000324288">
    <property type="component" value="Chromosome"/>
</dbReference>
<organism evidence="2 3">
    <name type="scientific">Lawsonella clevelandensis</name>
    <dbReference type="NCBI Taxonomy" id="1528099"/>
    <lineage>
        <taxon>Bacteria</taxon>
        <taxon>Bacillati</taxon>
        <taxon>Actinomycetota</taxon>
        <taxon>Actinomycetes</taxon>
        <taxon>Mycobacteriales</taxon>
        <taxon>Lawsonellaceae</taxon>
        <taxon>Lawsonella</taxon>
    </lineage>
</organism>
<evidence type="ECO:0000256" key="1">
    <source>
        <dbReference type="SAM" id="MobiDB-lite"/>
    </source>
</evidence>
<proteinExistence type="predicted"/>
<evidence type="ECO:0000313" key="2">
    <source>
        <dbReference type="EMBL" id="VHO00702.1"/>
    </source>
</evidence>
<sequence length="63" mass="7048">MNKPRPYKWVSPPIAQSLDWTIHNLNTVQPHCLAKRHAHHASARTGATTHPQGVHPTEALPSR</sequence>
<dbReference type="EMBL" id="LR584267">
    <property type="protein sequence ID" value="VHO00702.1"/>
    <property type="molecule type" value="Genomic_DNA"/>
</dbReference>
<name>A0A5E3ZYC8_9ACTN</name>
<keyword evidence="3" id="KW-1185">Reference proteome</keyword>
<reference evidence="2 3" key="1">
    <citation type="submission" date="2019-04" db="EMBL/GenBank/DDBJ databases">
        <authorList>
            <person name="Seth-Smith MB H."/>
            <person name="Seth-Smith H."/>
        </authorList>
    </citation>
    <scope>NUCLEOTIDE SEQUENCE [LARGE SCALE GENOMIC DNA]</scope>
    <source>
        <strain evidence="2">USB-603019</strain>
    </source>
</reference>
<feature type="region of interest" description="Disordered" evidence="1">
    <location>
        <begin position="35"/>
        <end position="63"/>
    </location>
</feature>
<protein>
    <submittedName>
        <fullName evidence="2">Uncharacterized protein</fullName>
    </submittedName>
</protein>